<evidence type="ECO:0000313" key="1">
    <source>
        <dbReference type="EMBL" id="TMV13180.1"/>
    </source>
</evidence>
<dbReference type="SUPFAM" id="SSF53850">
    <property type="entry name" value="Periplasmic binding protein-like II"/>
    <property type="match status" value="1"/>
</dbReference>
<organism evidence="1 2">
    <name type="scientific">Arenibacterium halophilum</name>
    <dbReference type="NCBI Taxonomy" id="2583821"/>
    <lineage>
        <taxon>Bacteria</taxon>
        <taxon>Pseudomonadati</taxon>
        <taxon>Pseudomonadota</taxon>
        <taxon>Alphaproteobacteria</taxon>
        <taxon>Rhodobacterales</taxon>
        <taxon>Paracoccaceae</taxon>
        <taxon>Arenibacterium</taxon>
    </lineage>
</organism>
<accession>A0ABY2XAW2</accession>
<dbReference type="Proteomes" id="UP001191082">
    <property type="component" value="Unassembled WGS sequence"/>
</dbReference>
<dbReference type="EMBL" id="VCPC01000002">
    <property type="protein sequence ID" value="TMV13180.1"/>
    <property type="molecule type" value="Genomic_DNA"/>
</dbReference>
<evidence type="ECO:0000313" key="2">
    <source>
        <dbReference type="Proteomes" id="UP001191082"/>
    </source>
</evidence>
<name>A0ABY2XAW2_9RHOB</name>
<dbReference type="RefSeq" id="WP_138863736.1">
    <property type="nucleotide sequence ID" value="NZ_VCPC01000002.1"/>
</dbReference>
<dbReference type="PANTHER" id="PTHR35841:SF1">
    <property type="entry name" value="PHOSPHONATES-BINDING PERIPLASMIC PROTEIN"/>
    <property type="match status" value="1"/>
</dbReference>
<dbReference type="PANTHER" id="PTHR35841">
    <property type="entry name" value="PHOSPHONATES-BINDING PERIPLASMIC PROTEIN"/>
    <property type="match status" value="1"/>
</dbReference>
<sequence>MTPRQDTGPVACSRMYNVAPAARAAWDAMFDWLSETTGHRLNIIGYEAPAPLDGLWARPDLGAAFMCGFPYQQRPRDARPFVLAAPVSTESWSEGGPYYASQIVMRDSPEDGADLTKARWAWTVRDSQSGYNAPREFLAARDPLARVATVGPLVTPFAVVEALRSGRADAGAVDAYAWQLLTLHAPDQIAGLKTVATTARAPFPMLVAAQALDRAVAADLAKALLRSHQLPEAAALLANLGLDRFAEPDFDAVEALAERAEQTDLQLGGPW</sequence>
<comment type="caution">
    <text evidence="1">The sequence shown here is derived from an EMBL/GenBank/DDBJ whole genome shotgun (WGS) entry which is preliminary data.</text>
</comment>
<dbReference type="Gene3D" id="3.40.190.10">
    <property type="entry name" value="Periplasmic binding protein-like II"/>
    <property type="match status" value="2"/>
</dbReference>
<reference evidence="1 2" key="1">
    <citation type="submission" date="2019-05" db="EMBL/GenBank/DDBJ databases">
        <title>Marivita sp. nov. isolated from sea sediment.</title>
        <authorList>
            <person name="Kim W."/>
        </authorList>
    </citation>
    <scope>NUCLEOTIDE SEQUENCE [LARGE SCALE GENOMIC DNA]</scope>
    <source>
        <strain evidence="1 2">CAU 1492</strain>
    </source>
</reference>
<proteinExistence type="predicted"/>
<gene>
    <name evidence="1" type="ORF">FGK64_10465</name>
</gene>
<protein>
    <submittedName>
        <fullName evidence="1">Phosphate/phosphite/phosphonate ABC transporter substrate-binding protein</fullName>
    </submittedName>
</protein>
<keyword evidence="2" id="KW-1185">Reference proteome</keyword>
<dbReference type="Pfam" id="PF12974">
    <property type="entry name" value="Phosphonate-bd"/>
    <property type="match status" value="1"/>
</dbReference>